<proteinExistence type="predicted"/>
<sequence length="163" mass="18583">MWNTNDIDVCQYDNDYEDTYKRSICTDSKVKNTFEDDLGSGLIKIWAPEIFNIQKGKINEANFLKSLVVDILRSDRSHAITAKNKSLTYDSWTDRRERRSGLARSSEPTGSEKIPKARSISRTTDAVRRAARISVNEEDLRPRSVREYRAPLAMVVPASGTPR</sequence>
<dbReference type="AlphaFoldDB" id="A0A426ZT68"/>
<protein>
    <submittedName>
        <fullName evidence="2">Uncharacterized protein</fullName>
    </submittedName>
</protein>
<name>A0A426ZT68_ENSVE</name>
<reference evidence="2 3" key="1">
    <citation type="journal article" date="2014" name="Agronomy (Basel)">
        <title>A Draft Genome Sequence for Ensete ventricosum, the Drought-Tolerant Tree Against Hunger.</title>
        <authorList>
            <person name="Harrison J."/>
            <person name="Moore K.A."/>
            <person name="Paszkiewicz K."/>
            <person name="Jones T."/>
            <person name="Grant M."/>
            <person name="Ambacheew D."/>
            <person name="Muzemil S."/>
            <person name="Studholme D.J."/>
        </authorList>
    </citation>
    <scope>NUCLEOTIDE SEQUENCE [LARGE SCALE GENOMIC DNA]</scope>
</reference>
<comment type="caution">
    <text evidence="2">The sequence shown here is derived from an EMBL/GenBank/DDBJ whole genome shotgun (WGS) entry which is preliminary data.</text>
</comment>
<dbReference type="EMBL" id="AMZH03005159">
    <property type="protein sequence ID" value="RRT67111.1"/>
    <property type="molecule type" value="Genomic_DNA"/>
</dbReference>
<evidence type="ECO:0000313" key="2">
    <source>
        <dbReference type="EMBL" id="RRT67111.1"/>
    </source>
</evidence>
<evidence type="ECO:0000313" key="3">
    <source>
        <dbReference type="Proteomes" id="UP000287651"/>
    </source>
</evidence>
<organism evidence="2 3">
    <name type="scientific">Ensete ventricosum</name>
    <name type="common">Abyssinian banana</name>
    <name type="synonym">Musa ensete</name>
    <dbReference type="NCBI Taxonomy" id="4639"/>
    <lineage>
        <taxon>Eukaryota</taxon>
        <taxon>Viridiplantae</taxon>
        <taxon>Streptophyta</taxon>
        <taxon>Embryophyta</taxon>
        <taxon>Tracheophyta</taxon>
        <taxon>Spermatophyta</taxon>
        <taxon>Magnoliopsida</taxon>
        <taxon>Liliopsida</taxon>
        <taxon>Zingiberales</taxon>
        <taxon>Musaceae</taxon>
        <taxon>Ensete</taxon>
    </lineage>
</organism>
<gene>
    <name evidence="2" type="ORF">B296_00039584</name>
</gene>
<dbReference type="Proteomes" id="UP000287651">
    <property type="component" value="Unassembled WGS sequence"/>
</dbReference>
<evidence type="ECO:0000256" key="1">
    <source>
        <dbReference type="SAM" id="MobiDB-lite"/>
    </source>
</evidence>
<accession>A0A426ZT68</accession>
<feature type="region of interest" description="Disordered" evidence="1">
    <location>
        <begin position="95"/>
        <end position="125"/>
    </location>
</feature>